<evidence type="ECO:0000313" key="8">
    <source>
        <dbReference type="Proteomes" id="UP000886885"/>
    </source>
</evidence>
<accession>A0A8X7YXG9</accession>
<comment type="caution">
    <text evidence="7">The sequence shown here is derived from an EMBL/GenBank/DDBJ whole genome shotgun (WGS) entry which is preliminary data.</text>
</comment>
<dbReference type="InterPro" id="IPR010264">
    <property type="entry name" value="Self-incomp_S1"/>
</dbReference>
<keyword evidence="5 6" id="KW-0732">Signal</keyword>
<evidence type="ECO:0000256" key="6">
    <source>
        <dbReference type="RuleBase" id="RU367044"/>
    </source>
</evidence>
<reference evidence="7" key="1">
    <citation type="journal article" date="2020" name="bioRxiv">
        <title>Hybrid origin of Populus tomentosa Carr. identified through genome sequencing and phylogenomic analysis.</title>
        <authorList>
            <person name="An X."/>
            <person name="Gao K."/>
            <person name="Chen Z."/>
            <person name="Li J."/>
            <person name="Yang X."/>
            <person name="Yang X."/>
            <person name="Zhou J."/>
            <person name="Guo T."/>
            <person name="Zhao T."/>
            <person name="Huang S."/>
            <person name="Miao D."/>
            <person name="Khan W.U."/>
            <person name="Rao P."/>
            <person name="Ye M."/>
            <person name="Lei B."/>
            <person name="Liao W."/>
            <person name="Wang J."/>
            <person name="Ji L."/>
            <person name="Li Y."/>
            <person name="Guo B."/>
            <person name="Mustafa N.S."/>
            <person name="Li S."/>
            <person name="Yun Q."/>
            <person name="Keller S.R."/>
            <person name="Mao J."/>
            <person name="Zhang R."/>
            <person name="Strauss S.H."/>
        </authorList>
    </citation>
    <scope>NUCLEOTIDE SEQUENCE</scope>
    <source>
        <strain evidence="7">GM15</strain>
        <tissue evidence="7">Leaf</tissue>
    </source>
</reference>
<dbReference type="GO" id="GO:0005576">
    <property type="term" value="C:extracellular region"/>
    <property type="evidence" value="ECO:0007669"/>
    <property type="project" value="UniProtKB-SubCell"/>
</dbReference>
<dbReference type="EMBL" id="JAAWWB010000019">
    <property type="protein sequence ID" value="KAG6758786.1"/>
    <property type="molecule type" value="Genomic_DNA"/>
</dbReference>
<feature type="signal peptide" evidence="6">
    <location>
        <begin position="1"/>
        <end position="25"/>
    </location>
</feature>
<evidence type="ECO:0000256" key="1">
    <source>
        <dbReference type="ARBA" id="ARBA00004613"/>
    </source>
</evidence>
<dbReference type="PANTHER" id="PTHR31232:SF18">
    <property type="entry name" value="S-PROTEIN HOMOLOG"/>
    <property type="match status" value="1"/>
</dbReference>
<keyword evidence="3 6" id="KW-0713">Self-incompatibility</keyword>
<evidence type="ECO:0000256" key="3">
    <source>
        <dbReference type="ARBA" id="ARBA00022471"/>
    </source>
</evidence>
<name>A0A8X7YXG9_POPTO</name>
<gene>
    <name evidence="7" type="ORF">POTOM_035247</name>
</gene>
<evidence type="ECO:0000256" key="2">
    <source>
        <dbReference type="ARBA" id="ARBA00005581"/>
    </source>
</evidence>
<dbReference type="Proteomes" id="UP000886885">
    <property type="component" value="Chromosome 10A"/>
</dbReference>
<evidence type="ECO:0000256" key="5">
    <source>
        <dbReference type="ARBA" id="ARBA00022729"/>
    </source>
</evidence>
<protein>
    <recommendedName>
        <fullName evidence="6">S-protein homolog</fullName>
    </recommendedName>
</protein>
<dbReference type="Pfam" id="PF05938">
    <property type="entry name" value="Self-incomp_S1"/>
    <property type="match status" value="1"/>
</dbReference>
<dbReference type="GO" id="GO:0060320">
    <property type="term" value="P:rejection of self pollen"/>
    <property type="evidence" value="ECO:0007669"/>
    <property type="project" value="UniProtKB-KW"/>
</dbReference>
<keyword evidence="4 6" id="KW-0964">Secreted</keyword>
<evidence type="ECO:0000256" key="4">
    <source>
        <dbReference type="ARBA" id="ARBA00022525"/>
    </source>
</evidence>
<proteinExistence type="inferred from homology"/>
<dbReference type="PANTHER" id="PTHR31232">
    <property type="match status" value="1"/>
</dbReference>
<dbReference type="OrthoDB" id="821240at2759"/>
<keyword evidence="8" id="KW-1185">Reference proteome</keyword>
<comment type="similarity">
    <text evidence="2 6">Belongs to the plant self-incompatibility (S1) protein family.</text>
</comment>
<organism evidence="7 8">
    <name type="scientific">Populus tomentosa</name>
    <name type="common">Chinese white poplar</name>
    <dbReference type="NCBI Taxonomy" id="118781"/>
    <lineage>
        <taxon>Eukaryota</taxon>
        <taxon>Viridiplantae</taxon>
        <taxon>Streptophyta</taxon>
        <taxon>Embryophyta</taxon>
        <taxon>Tracheophyta</taxon>
        <taxon>Spermatophyta</taxon>
        <taxon>Magnoliopsida</taxon>
        <taxon>eudicotyledons</taxon>
        <taxon>Gunneridae</taxon>
        <taxon>Pentapetalae</taxon>
        <taxon>rosids</taxon>
        <taxon>fabids</taxon>
        <taxon>Malpighiales</taxon>
        <taxon>Salicaceae</taxon>
        <taxon>Saliceae</taxon>
        <taxon>Populus</taxon>
    </lineage>
</organism>
<comment type="subcellular location">
    <subcellularLocation>
        <location evidence="1 6">Secreted</location>
    </subcellularLocation>
</comment>
<evidence type="ECO:0000313" key="7">
    <source>
        <dbReference type="EMBL" id="KAG6758786.1"/>
    </source>
</evidence>
<dbReference type="AlphaFoldDB" id="A0A8X7YXG9"/>
<feature type="chain" id="PRO_5036515498" description="S-protein homolog" evidence="6">
    <location>
        <begin position="26"/>
        <end position="166"/>
    </location>
</feature>
<sequence>MPAPYQVGYHVVFLLVFSFSRMVLSDAVHASIKNRLCYGENLSIHCQSKDDDLGQQDIADGSEFGWDFSVNAWGTTLFYCDMEWENARYVWDEWTDWILGIHLMSDWDIGFLHRASIESFAPTFLFQHKCSYHSPGNQLYVVLSSHFKRLWAYAFQLPTHWWERKE</sequence>